<dbReference type="InterPro" id="IPR010180">
    <property type="entry name" value="CRISPR-assoc_prot_CXXC-CXXC"/>
</dbReference>
<dbReference type="STRING" id="264732.Moth_1732"/>
<evidence type="ECO:0000259" key="1">
    <source>
        <dbReference type="Pfam" id="PF09706"/>
    </source>
</evidence>
<evidence type="ECO:0000313" key="2">
    <source>
        <dbReference type="EMBL" id="ABC20033.1"/>
    </source>
</evidence>
<dbReference type="HOGENOM" id="CLU_048434_0_0_9"/>
<dbReference type="EnsemblBacteria" id="ABC20033">
    <property type="protein sequence ID" value="ABC20033"/>
    <property type="gene ID" value="Moth_1732"/>
</dbReference>
<dbReference type="InterPro" id="IPR019121">
    <property type="entry name" value="CRISPR-assoc_CXXC-CXXC_dom"/>
</dbReference>
<dbReference type="PATRIC" id="fig|264732.11.peg.1878"/>
<dbReference type="EMBL" id="CP000232">
    <property type="protein sequence ID" value="ABC20033.1"/>
    <property type="molecule type" value="Genomic_DNA"/>
</dbReference>
<gene>
    <name evidence="2" type="ordered locus">Moth_1732</name>
</gene>
<dbReference type="NCBIfam" id="TIGR01908">
    <property type="entry name" value="cas_CXXC_CXXC"/>
    <property type="match status" value="1"/>
</dbReference>
<dbReference type="eggNOG" id="ENOG503049B">
    <property type="taxonomic scope" value="Bacteria"/>
</dbReference>
<dbReference type="AlphaFoldDB" id="Q2RHQ6"/>
<protein>
    <recommendedName>
        <fullName evidence="1">CRISPR-associated protein CXXC-CXXC domain-containing protein</fullName>
    </recommendedName>
</protein>
<dbReference type="KEGG" id="mta:Moth_1732"/>
<reference evidence="2" key="1">
    <citation type="submission" date="2005-12" db="EMBL/GenBank/DDBJ databases">
        <title>Complete sequence of Moorella thermoacetica ATCC 39073.</title>
        <authorList>
            <consortium name="US DOE Joint Genome Institute"/>
            <person name="Copeland A."/>
            <person name="Lucas S."/>
            <person name="Lapidus A."/>
            <person name="Barry K."/>
            <person name="Detter J.C."/>
            <person name="Glavina T."/>
            <person name="Hammon N."/>
            <person name="Israni S."/>
            <person name="Pitluck S."/>
            <person name="Chertkov O."/>
            <person name="Saunders E.H."/>
            <person name="Brettin T."/>
            <person name="Bruce D."/>
            <person name="Han C."/>
            <person name="Tapia R."/>
            <person name="Gilna P."/>
            <person name="Schmutz J."/>
            <person name="Larimer F."/>
            <person name="Land M."/>
            <person name="Kyrpides N."/>
            <person name="Anderson I."/>
            <person name="Richardson P."/>
            <person name="Ragsdale S."/>
        </authorList>
    </citation>
    <scope>NUCLEOTIDE SEQUENCE</scope>
    <source>
        <strain evidence="2">ATCC 39073</strain>
    </source>
</reference>
<sequence>MQDIEIYPASWYYNACVQGFLEVLAYGLGEKGEEIVAGKILQEDGRAVIPGDLMDAAFKPRGTPFPDGYVFREVPAELPALKRIGWWWVEKSYKEGFIPSKDKKAKRNNPTNAEKIDMVFGRLFHFKGGYYPNLANLGHLKSTASKAEFLNIWFDLNNIHTLRTPICSFCGRKTELEINSSTYNTFFTRTVSIYLGNSYEEFPNLFWDGNPNLIMCKQCRSYFLCFHLISKFFINSDSLLVNWHLNRLLAGRTGKGGHKTLLSAMQYDRQLRRALGSWGLQNMELLVFEQDSVEYYPISARLARLLLIPRVSSLIGQIANDRIWEIILRERFDYLPTVIYKSLRALLKGGNNEKDPEVVYKDVTNVAPVTNLIHLYYMIRQQLARNEGGTSMGYLNLKAIQAAAAEAPVDLNSNLDKNLVYRLLELTRLNKKTEVYHLLLRLYLTSGDNKQFPASLASLFATSDSELFKTGIYTFIAGLKANENDEPQGEND</sequence>
<dbReference type="OrthoDB" id="1721578at2"/>
<dbReference type="Pfam" id="PF09706">
    <property type="entry name" value="Cas_CXXC_CXXC"/>
    <property type="match status" value="1"/>
</dbReference>
<name>Q2RHQ6_MOOTA</name>
<organism evidence="2">
    <name type="scientific">Moorella thermoacetica (strain ATCC 39073 / JCM 9320)</name>
    <dbReference type="NCBI Taxonomy" id="264732"/>
    <lineage>
        <taxon>Bacteria</taxon>
        <taxon>Bacillati</taxon>
        <taxon>Bacillota</taxon>
        <taxon>Clostridia</taxon>
        <taxon>Neomoorellales</taxon>
        <taxon>Neomoorellaceae</taxon>
        <taxon>Neomoorella</taxon>
    </lineage>
</organism>
<accession>Q2RHQ6</accession>
<proteinExistence type="predicted"/>
<feature type="domain" description="CRISPR-associated protein CXXC-CXXC" evidence="1">
    <location>
        <begin position="163"/>
        <end position="226"/>
    </location>
</feature>